<dbReference type="AlphaFoldDB" id="A0A3S5CJD3"/>
<protein>
    <submittedName>
        <fullName evidence="2">Uncharacterized protein</fullName>
    </submittedName>
</protein>
<feature type="compositionally biased region" description="Polar residues" evidence="1">
    <location>
        <begin position="62"/>
        <end position="78"/>
    </location>
</feature>
<dbReference type="EMBL" id="CAAALY010079439">
    <property type="protein sequence ID" value="VEL26313.1"/>
    <property type="molecule type" value="Genomic_DNA"/>
</dbReference>
<accession>A0A3S5CJD3</accession>
<evidence type="ECO:0000313" key="2">
    <source>
        <dbReference type="EMBL" id="VEL26313.1"/>
    </source>
</evidence>
<evidence type="ECO:0000313" key="3">
    <source>
        <dbReference type="Proteomes" id="UP000784294"/>
    </source>
</evidence>
<sequence>MCINVSFCLPHPIHQEPDHSIWSVYASDEADIPAEIHPDPSASSAVKLVPSDANRHLRVKRAQTSADPDCSLNITSPGNPEGPASKLVDDGKSGMKQSSKCALSKGNYTLNRESSTDVISVGETARIGNGSSSSRLEPDGGFNASSKALMGGRDAVTPDGTGKVRTCLPTPLFSICPSYLPYHP</sequence>
<feature type="region of interest" description="Disordered" evidence="1">
    <location>
        <begin position="62"/>
        <end position="99"/>
    </location>
</feature>
<proteinExistence type="predicted"/>
<comment type="caution">
    <text evidence="2">The sequence shown here is derived from an EMBL/GenBank/DDBJ whole genome shotgun (WGS) entry which is preliminary data.</text>
</comment>
<gene>
    <name evidence="2" type="ORF">PXEA_LOCUS19753</name>
</gene>
<reference evidence="2" key="1">
    <citation type="submission" date="2018-11" db="EMBL/GenBank/DDBJ databases">
        <authorList>
            <consortium name="Pathogen Informatics"/>
        </authorList>
    </citation>
    <scope>NUCLEOTIDE SEQUENCE</scope>
</reference>
<keyword evidence="3" id="KW-1185">Reference proteome</keyword>
<name>A0A3S5CJD3_9PLAT</name>
<evidence type="ECO:0000256" key="1">
    <source>
        <dbReference type="SAM" id="MobiDB-lite"/>
    </source>
</evidence>
<dbReference type="Proteomes" id="UP000784294">
    <property type="component" value="Unassembled WGS sequence"/>
</dbReference>
<organism evidence="2 3">
    <name type="scientific">Protopolystoma xenopodis</name>
    <dbReference type="NCBI Taxonomy" id="117903"/>
    <lineage>
        <taxon>Eukaryota</taxon>
        <taxon>Metazoa</taxon>
        <taxon>Spiralia</taxon>
        <taxon>Lophotrochozoa</taxon>
        <taxon>Platyhelminthes</taxon>
        <taxon>Monogenea</taxon>
        <taxon>Polyopisthocotylea</taxon>
        <taxon>Polystomatidea</taxon>
        <taxon>Polystomatidae</taxon>
        <taxon>Protopolystoma</taxon>
    </lineage>
</organism>